<proteinExistence type="predicted"/>
<evidence type="ECO:0000313" key="3">
    <source>
        <dbReference type="Proteomes" id="UP000000845"/>
    </source>
</evidence>
<keyword evidence="3" id="KW-1185">Reference proteome</keyword>
<reference evidence="2 3" key="2">
    <citation type="journal article" date="2010" name="Stand. Genomic Sci.">
        <title>Complete genome sequence of Sebaldella termitidis type strain (NCTC 11300).</title>
        <authorList>
            <person name="Harmon-Smith M."/>
            <person name="Celia L."/>
            <person name="Chertkov O."/>
            <person name="Lapidus A."/>
            <person name="Copeland A."/>
            <person name="Glavina Del Rio T."/>
            <person name="Nolan M."/>
            <person name="Lucas S."/>
            <person name="Tice H."/>
            <person name="Cheng J.F."/>
            <person name="Han C."/>
            <person name="Detter J.C."/>
            <person name="Bruce D."/>
            <person name="Goodwin L."/>
            <person name="Pitluck S."/>
            <person name="Pati A."/>
            <person name="Liolios K."/>
            <person name="Ivanova N."/>
            <person name="Mavromatis K."/>
            <person name="Mikhailova N."/>
            <person name="Chen A."/>
            <person name="Palaniappan K."/>
            <person name="Land M."/>
            <person name="Hauser L."/>
            <person name="Chang Y.J."/>
            <person name="Jeffries C.D."/>
            <person name="Brettin T."/>
            <person name="Goker M."/>
            <person name="Beck B."/>
            <person name="Bristow J."/>
            <person name="Eisen J.A."/>
            <person name="Markowitz V."/>
            <person name="Hugenholtz P."/>
            <person name="Kyrpides N.C."/>
            <person name="Klenk H.P."/>
            <person name="Chen F."/>
        </authorList>
    </citation>
    <scope>NUCLEOTIDE SEQUENCE [LARGE SCALE GENOMIC DNA]</scope>
    <source>
        <strain evidence="3">ATCC 33386 / NCTC 11300</strain>
    </source>
</reference>
<feature type="transmembrane region" description="Helical" evidence="1">
    <location>
        <begin position="39"/>
        <end position="57"/>
    </location>
</feature>
<dbReference type="Proteomes" id="UP000000845">
    <property type="component" value="Chromosome"/>
</dbReference>
<accession>D1AHB6</accession>
<organism evidence="2 3">
    <name type="scientific">Sebaldella termitidis (strain ATCC 33386 / NCTC 11300)</name>
    <dbReference type="NCBI Taxonomy" id="526218"/>
    <lineage>
        <taxon>Bacteria</taxon>
        <taxon>Fusobacteriati</taxon>
        <taxon>Fusobacteriota</taxon>
        <taxon>Fusobacteriia</taxon>
        <taxon>Fusobacteriales</taxon>
        <taxon>Leptotrichiaceae</taxon>
        <taxon>Sebaldella</taxon>
    </lineage>
</organism>
<feature type="transmembrane region" description="Helical" evidence="1">
    <location>
        <begin position="69"/>
        <end position="88"/>
    </location>
</feature>
<evidence type="ECO:0000256" key="1">
    <source>
        <dbReference type="SAM" id="Phobius"/>
    </source>
</evidence>
<keyword evidence="1" id="KW-0472">Membrane</keyword>
<protein>
    <submittedName>
        <fullName evidence="2">Uncharacterized protein</fullName>
    </submittedName>
</protein>
<keyword evidence="1" id="KW-1133">Transmembrane helix</keyword>
<dbReference type="KEGG" id="str:Sterm_1283"/>
<keyword evidence="1" id="KW-0812">Transmembrane</keyword>
<dbReference type="HOGENOM" id="CLU_1219032_0_0_0"/>
<reference evidence="3" key="1">
    <citation type="submission" date="2009-09" db="EMBL/GenBank/DDBJ databases">
        <title>The complete chromosome of Sebaldella termitidis ATCC 33386.</title>
        <authorList>
            <consortium name="US DOE Joint Genome Institute (JGI-PGF)"/>
            <person name="Lucas S."/>
            <person name="Copeland A."/>
            <person name="Lapidus A."/>
            <person name="Glavina del Rio T."/>
            <person name="Dalin E."/>
            <person name="Tice H."/>
            <person name="Bruce D."/>
            <person name="Goodwin L."/>
            <person name="Pitluck S."/>
            <person name="Kyrpides N."/>
            <person name="Mavromatis K."/>
            <person name="Ivanova N."/>
            <person name="Mikhailova N."/>
            <person name="Sims D."/>
            <person name="Meincke L."/>
            <person name="Brettin T."/>
            <person name="Detter J.C."/>
            <person name="Han C."/>
            <person name="Larimer F."/>
            <person name="Land M."/>
            <person name="Hauser L."/>
            <person name="Markowitz V."/>
            <person name="Cheng J.F."/>
            <person name="Hugenholtz P."/>
            <person name="Woyke T."/>
            <person name="Wu D."/>
            <person name="Eisen J.A."/>
        </authorList>
    </citation>
    <scope>NUCLEOTIDE SEQUENCE [LARGE SCALE GENOMIC DNA]</scope>
    <source>
        <strain evidence="3">ATCC 33386 / NCTC 11300</strain>
    </source>
</reference>
<dbReference type="AlphaFoldDB" id="D1AHB6"/>
<gene>
    <name evidence="2" type="ordered locus">Sterm_1283</name>
</gene>
<feature type="transmembrane region" description="Helical" evidence="1">
    <location>
        <begin position="94"/>
        <end position="115"/>
    </location>
</feature>
<evidence type="ECO:0000313" key="2">
    <source>
        <dbReference type="EMBL" id="ACZ08150.1"/>
    </source>
</evidence>
<name>D1AHB6_SEBTE</name>
<sequence>MKKKYRFHNYKLIIGIYICLIIIYFTYDLKRYIKLDISSLSSNFVIFSYLSGILLYGIKSHNNKISKHVIFAIIFFIFIFYFNLFWNIEIKDPLLVYFSSFYSFILFCFLILLTLDIILEWENIFDINVIKNIYKQKIEMDFALKEISKNVKQRENFIILNDLNIFFKLEVSNFESYFKIKFLFRRKNKKNFKSLLKDSNNMEKYKILKICRKYYYLSTEALKKEVL</sequence>
<dbReference type="EMBL" id="CP001739">
    <property type="protein sequence ID" value="ACZ08150.1"/>
    <property type="molecule type" value="Genomic_DNA"/>
</dbReference>
<feature type="transmembrane region" description="Helical" evidence="1">
    <location>
        <begin position="12"/>
        <end position="27"/>
    </location>
</feature>
<dbReference type="RefSeq" id="WP_012860746.1">
    <property type="nucleotide sequence ID" value="NC_013517.1"/>
</dbReference>